<dbReference type="AlphaFoldDB" id="A0A8D8D696"/>
<organism evidence="1">
    <name type="scientific">Culex pipiens</name>
    <name type="common">House mosquito</name>
    <dbReference type="NCBI Taxonomy" id="7175"/>
    <lineage>
        <taxon>Eukaryota</taxon>
        <taxon>Metazoa</taxon>
        <taxon>Ecdysozoa</taxon>
        <taxon>Arthropoda</taxon>
        <taxon>Hexapoda</taxon>
        <taxon>Insecta</taxon>
        <taxon>Pterygota</taxon>
        <taxon>Neoptera</taxon>
        <taxon>Endopterygota</taxon>
        <taxon>Diptera</taxon>
        <taxon>Nematocera</taxon>
        <taxon>Culicoidea</taxon>
        <taxon>Culicidae</taxon>
        <taxon>Culicinae</taxon>
        <taxon>Culicini</taxon>
        <taxon>Culex</taxon>
        <taxon>Culex</taxon>
    </lineage>
</organism>
<evidence type="ECO:0000313" key="1">
    <source>
        <dbReference type="EMBL" id="CAG6506462.1"/>
    </source>
</evidence>
<accession>A0A8D8D696</accession>
<protein>
    <submittedName>
        <fullName evidence="1">(northern house mosquito) hypothetical protein</fullName>
    </submittedName>
</protein>
<sequence>MDAFSTHVHNTCPLLTLAVNQCKQITHFDTNQNITRKLNNREPTPERLVTTICECLWARQVSRRFFFCHPHQRRKLLHVFPSAAETSLTNSSAHLLCPSLVHLNHAIGLSSVNEMH</sequence>
<reference evidence="1" key="1">
    <citation type="submission" date="2021-05" db="EMBL/GenBank/DDBJ databases">
        <authorList>
            <person name="Alioto T."/>
            <person name="Alioto T."/>
            <person name="Gomez Garrido J."/>
        </authorList>
    </citation>
    <scope>NUCLEOTIDE SEQUENCE</scope>
</reference>
<proteinExistence type="predicted"/>
<dbReference type="EMBL" id="HBUE01153549">
    <property type="protein sequence ID" value="CAG6506462.1"/>
    <property type="molecule type" value="Transcribed_RNA"/>
</dbReference>
<name>A0A8D8D696_CULPI</name>
<dbReference type="EMBL" id="HBUE01258591">
    <property type="protein sequence ID" value="CAG6557778.1"/>
    <property type="molecule type" value="Transcribed_RNA"/>
</dbReference>